<keyword evidence="2" id="KW-0472">Membrane</keyword>
<evidence type="ECO:0000256" key="1">
    <source>
        <dbReference type="SAM" id="MobiDB-lite"/>
    </source>
</evidence>
<evidence type="ECO:0000313" key="4">
    <source>
        <dbReference type="Proteomes" id="UP000316988"/>
    </source>
</evidence>
<feature type="transmembrane region" description="Helical" evidence="2">
    <location>
        <begin position="55"/>
        <end position="75"/>
    </location>
</feature>
<sequence>MTRTRLSAALLVVVLAALAGIACGFLWLLVAQPAQWLYTEQGLVLDEAAAGHQFGIVAWFVVIGGVAGLIGGWAVERWRTQDGWILVPLVVVAGLVAGLLCSRVGLAFGPPDPAGVTGIEVGDRVPLRFTLDAFSPMLSWVIGGLLGLAASVYVRPAAPRDSAGDSSDDGVGDADQIVR</sequence>
<comment type="caution">
    <text evidence="3">The sequence shown here is derived from an EMBL/GenBank/DDBJ whole genome shotgun (WGS) entry which is preliminary data.</text>
</comment>
<keyword evidence="2" id="KW-0812">Transmembrane</keyword>
<dbReference type="PROSITE" id="PS51257">
    <property type="entry name" value="PROKAR_LIPOPROTEIN"/>
    <property type="match status" value="1"/>
</dbReference>
<keyword evidence="2" id="KW-1133">Transmembrane helix</keyword>
<dbReference type="RefSeq" id="WP_143913148.1">
    <property type="nucleotide sequence ID" value="NZ_VLNT01000006.1"/>
</dbReference>
<evidence type="ECO:0008006" key="5">
    <source>
        <dbReference type="Google" id="ProtNLM"/>
    </source>
</evidence>
<keyword evidence="4" id="KW-1185">Reference proteome</keyword>
<feature type="region of interest" description="Disordered" evidence="1">
    <location>
        <begin position="159"/>
        <end position="179"/>
    </location>
</feature>
<dbReference type="Proteomes" id="UP000316988">
    <property type="component" value="Unassembled WGS sequence"/>
</dbReference>
<dbReference type="EMBL" id="VLNT01000006">
    <property type="protein sequence ID" value="TSD63093.1"/>
    <property type="molecule type" value="Genomic_DNA"/>
</dbReference>
<dbReference type="OrthoDB" id="3748802at2"/>
<evidence type="ECO:0000313" key="3">
    <source>
        <dbReference type="EMBL" id="TSD63093.1"/>
    </source>
</evidence>
<accession>A0A554S9T6</accession>
<name>A0A554S9T6_9ACTN</name>
<dbReference type="AlphaFoldDB" id="A0A554S9T6"/>
<feature type="transmembrane region" description="Helical" evidence="2">
    <location>
        <begin position="84"/>
        <end position="106"/>
    </location>
</feature>
<feature type="transmembrane region" description="Helical" evidence="2">
    <location>
        <begin position="133"/>
        <end position="154"/>
    </location>
</feature>
<reference evidence="3 4" key="1">
    <citation type="submission" date="2019-07" db="EMBL/GenBank/DDBJ databases">
        <authorList>
            <person name="Zhao L.H."/>
        </authorList>
    </citation>
    <scope>NUCLEOTIDE SEQUENCE [LARGE SCALE GENOMIC DNA]</scope>
    <source>
        <strain evidence="3 4">Co35</strain>
    </source>
</reference>
<gene>
    <name evidence="3" type="ORF">FNM00_09195</name>
</gene>
<organism evidence="3 4">
    <name type="scientific">Aeromicrobium piscarium</name>
    <dbReference type="NCBI Taxonomy" id="2590901"/>
    <lineage>
        <taxon>Bacteria</taxon>
        <taxon>Bacillati</taxon>
        <taxon>Actinomycetota</taxon>
        <taxon>Actinomycetes</taxon>
        <taxon>Propionibacteriales</taxon>
        <taxon>Nocardioidaceae</taxon>
        <taxon>Aeromicrobium</taxon>
    </lineage>
</organism>
<protein>
    <recommendedName>
        <fullName evidence="5">DUF2567 domain-containing protein</fullName>
    </recommendedName>
</protein>
<proteinExistence type="predicted"/>
<evidence type="ECO:0000256" key="2">
    <source>
        <dbReference type="SAM" id="Phobius"/>
    </source>
</evidence>